<dbReference type="PANTHER" id="PTHR36964:SF1">
    <property type="entry name" value="PROTEIN-METHIONINE-SULFOXIDE REDUCTASE HEME-BINDING SUBUNIT MSRQ"/>
    <property type="match status" value="1"/>
</dbReference>
<accession>A0ABR8P1Q4</accession>
<evidence type="ECO:0000256" key="2">
    <source>
        <dbReference type="ARBA" id="ARBA00022448"/>
    </source>
</evidence>
<evidence type="ECO:0000256" key="8">
    <source>
        <dbReference type="SAM" id="Phobius"/>
    </source>
</evidence>
<keyword evidence="5 8" id="KW-1133">Transmembrane helix</keyword>
<evidence type="ECO:0000256" key="6">
    <source>
        <dbReference type="ARBA" id="ARBA00023004"/>
    </source>
</evidence>
<keyword evidence="4 8" id="KW-0812">Transmembrane</keyword>
<proteinExistence type="predicted"/>
<dbReference type="Pfam" id="PF01794">
    <property type="entry name" value="Ferric_reduct"/>
    <property type="match status" value="1"/>
</dbReference>
<comment type="caution">
    <text evidence="10">The sequence shown here is derived from an EMBL/GenBank/DDBJ whole genome shotgun (WGS) entry which is preliminary data.</text>
</comment>
<feature type="transmembrane region" description="Helical" evidence="8">
    <location>
        <begin position="12"/>
        <end position="36"/>
    </location>
</feature>
<dbReference type="InterPro" id="IPR022837">
    <property type="entry name" value="MsrQ-like"/>
</dbReference>
<dbReference type="InterPro" id="IPR013130">
    <property type="entry name" value="Fe3_Rdtase_TM_dom"/>
</dbReference>
<gene>
    <name evidence="10" type="ORF">IF202_14290</name>
</gene>
<keyword evidence="3" id="KW-0479">Metal-binding</keyword>
<feature type="transmembrane region" description="Helical" evidence="8">
    <location>
        <begin position="84"/>
        <end position="101"/>
    </location>
</feature>
<evidence type="ECO:0000256" key="4">
    <source>
        <dbReference type="ARBA" id="ARBA00022692"/>
    </source>
</evidence>
<sequence length="173" mass="19940">MGRYFPDPGKALMNISGVWASVFIIAVLSISPFVKYTSFKVLSRYRRFIGLAAFFYALFHLLVYLVLFAGLSLSWIVSDLIDKPYIYAGALAVVLLTMLAVTSTKKMMRRMGRNWKKMHKAVYIVGVCVVAHLWWQVKSDITYAAWITAFIVPLLWLRIRQNPIYQKYLNKTS</sequence>
<evidence type="ECO:0000256" key="5">
    <source>
        <dbReference type="ARBA" id="ARBA00022989"/>
    </source>
</evidence>
<keyword evidence="6" id="KW-0408">Iron</keyword>
<feature type="domain" description="Ferric oxidoreductase" evidence="9">
    <location>
        <begin position="17"/>
        <end position="127"/>
    </location>
</feature>
<dbReference type="Proteomes" id="UP000604161">
    <property type="component" value="Unassembled WGS sequence"/>
</dbReference>
<evidence type="ECO:0000313" key="10">
    <source>
        <dbReference type="EMBL" id="MBD5772204.1"/>
    </source>
</evidence>
<dbReference type="PANTHER" id="PTHR36964">
    <property type="entry name" value="PROTEIN-METHIONINE-SULFOXIDE REDUCTASE HEME-BINDING SUBUNIT MSRQ"/>
    <property type="match status" value="1"/>
</dbReference>
<organism evidence="10 11">
    <name type="scientific">Marinomonas colpomeniae</name>
    <dbReference type="NCBI Taxonomy" id="2774408"/>
    <lineage>
        <taxon>Bacteria</taxon>
        <taxon>Pseudomonadati</taxon>
        <taxon>Pseudomonadota</taxon>
        <taxon>Gammaproteobacteria</taxon>
        <taxon>Oceanospirillales</taxon>
        <taxon>Oceanospirillaceae</taxon>
        <taxon>Marinomonas</taxon>
    </lineage>
</organism>
<keyword evidence="7 8" id="KW-0472">Membrane</keyword>
<evidence type="ECO:0000256" key="1">
    <source>
        <dbReference type="ARBA" id="ARBA00004141"/>
    </source>
</evidence>
<name>A0ABR8P1Q4_9GAMM</name>
<keyword evidence="2" id="KW-0813">Transport</keyword>
<feature type="transmembrane region" description="Helical" evidence="8">
    <location>
        <begin position="48"/>
        <end position="78"/>
    </location>
</feature>
<dbReference type="EMBL" id="JACYFC010000005">
    <property type="protein sequence ID" value="MBD5772204.1"/>
    <property type="molecule type" value="Genomic_DNA"/>
</dbReference>
<evidence type="ECO:0000256" key="3">
    <source>
        <dbReference type="ARBA" id="ARBA00022617"/>
    </source>
</evidence>
<keyword evidence="11" id="KW-1185">Reference proteome</keyword>
<evidence type="ECO:0000313" key="11">
    <source>
        <dbReference type="Proteomes" id="UP000604161"/>
    </source>
</evidence>
<feature type="transmembrane region" description="Helical" evidence="8">
    <location>
        <begin position="143"/>
        <end position="159"/>
    </location>
</feature>
<evidence type="ECO:0000259" key="9">
    <source>
        <dbReference type="Pfam" id="PF01794"/>
    </source>
</evidence>
<feature type="transmembrane region" description="Helical" evidence="8">
    <location>
        <begin position="121"/>
        <end position="137"/>
    </location>
</feature>
<evidence type="ECO:0000256" key="7">
    <source>
        <dbReference type="ARBA" id="ARBA00023136"/>
    </source>
</evidence>
<comment type="subcellular location">
    <subcellularLocation>
        <location evidence="1">Membrane</location>
        <topology evidence="1">Multi-pass membrane protein</topology>
    </subcellularLocation>
</comment>
<reference evidence="10 11" key="1">
    <citation type="submission" date="2020-09" db="EMBL/GenBank/DDBJ databases">
        <title>Marinomonas sp. nov., isolated from the cysticercosis algae of Qingdao, China.</title>
        <authorList>
            <person name="Sun X."/>
        </authorList>
    </citation>
    <scope>NUCLEOTIDE SEQUENCE [LARGE SCALE GENOMIC DNA]</scope>
    <source>
        <strain evidence="10 11">SM2066</strain>
    </source>
</reference>
<keyword evidence="3" id="KW-0349">Heme</keyword>
<protein>
    <submittedName>
        <fullName evidence="10">Sulfoxide reductase heme-binding subunit YedZ</fullName>
    </submittedName>
</protein>